<comment type="similarity">
    <text evidence="2">Belongs to the aminoglycoside phosphotransferase family.</text>
</comment>
<dbReference type="SUPFAM" id="SSF56112">
    <property type="entry name" value="Protein kinase-like (PK-like)"/>
    <property type="match status" value="1"/>
</dbReference>
<feature type="region of interest" description="Disordered" evidence="10">
    <location>
        <begin position="1"/>
        <end position="23"/>
    </location>
</feature>
<reference evidence="12 13" key="1">
    <citation type="submission" date="2019-01" db="EMBL/GenBank/DDBJ databases">
        <authorList>
            <person name="Ferrante I. M."/>
        </authorList>
    </citation>
    <scope>NUCLEOTIDE SEQUENCE [LARGE SCALE GENOMIC DNA]</scope>
    <source>
        <strain evidence="12 13">B856</strain>
    </source>
</reference>
<keyword evidence="13" id="KW-1185">Reference proteome</keyword>
<evidence type="ECO:0000256" key="5">
    <source>
        <dbReference type="ARBA" id="ARBA00022777"/>
    </source>
</evidence>
<comment type="function">
    <text evidence="7">Catalyzes the GTP-dependent phosphorylation of 5-hydroxy-L-lysine.</text>
</comment>
<evidence type="ECO:0000313" key="12">
    <source>
        <dbReference type="EMBL" id="VEU35522.1"/>
    </source>
</evidence>
<evidence type="ECO:0000256" key="10">
    <source>
        <dbReference type="SAM" id="MobiDB-lite"/>
    </source>
</evidence>
<evidence type="ECO:0000313" key="13">
    <source>
        <dbReference type="Proteomes" id="UP000291116"/>
    </source>
</evidence>
<feature type="domain" description="Aminoglycoside phosphotransferase" evidence="11">
    <location>
        <begin position="56"/>
        <end position="329"/>
    </location>
</feature>
<dbReference type="OrthoDB" id="6288734at2759"/>
<keyword evidence="5" id="KW-0418">Kinase</keyword>
<evidence type="ECO:0000256" key="9">
    <source>
        <dbReference type="ARBA" id="ARBA00040505"/>
    </source>
</evidence>
<dbReference type="GO" id="GO:0005737">
    <property type="term" value="C:cytoplasm"/>
    <property type="evidence" value="ECO:0007669"/>
    <property type="project" value="UniProtKB-SubCell"/>
</dbReference>
<dbReference type="Proteomes" id="UP000291116">
    <property type="component" value="Unassembled WGS sequence"/>
</dbReference>
<dbReference type="AlphaFoldDB" id="A0A448Z0F2"/>
<comment type="subcellular location">
    <subcellularLocation>
        <location evidence="1">Cytoplasm</location>
    </subcellularLocation>
</comment>
<dbReference type="EC" id="2.7.1.81" evidence="8"/>
<keyword evidence="4" id="KW-0808">Transferase</keyword>
<dbReference type="GO" id="GO:0047992">
    <property type="term" value="F:hydroxylysine kinase activity"/>
    <property type="evidence" value="ECO:0007669"/>
    <property type="project" value="UniProtKB-EC"/>
</dbReference>
<evidence type="ECO:0000256" key="8">
    <source>
        <dbReference type="ARBA" id="ARBA00038873"/>
    </source>
</evidence>
<evidence type="ECO:0000256" key="1">
    <source>
        <dbReference type="ARBA" id="ARBA00004496"/>
    </source>
</evidence>
<accession>A0A448Z0F2</accession>
<sequence length="444" mass="49403">MSSNDAVSSNNNSEEEILRKKLKPDPTADQVIDAVRTYFYGGKEDVEIKLKKELESYDDRNFWITVDGTDYLAKVHNGVESRDLIQYLQNDEKEDNSYKKSAIHLQNAIMKHLNNCGISTNIPQEPIATENTSSSTPVAVVSLPVHSKDDSPTPLVLRLLGWVSGRPMSDHHMLPIECLADAGRFLGNLSVALSSIPDADHLQAAKRYHQWDGKNTADLRDFVKYVTDERRRSIVNSVIDAFQKDLIDSKVAETSFKKSLIHADFNDANFLLGDDFCVSGVIDFGDSVESWNILDLSVAMAYAMLNAFGKHQRSLAAAAAVLRGYNSVRPIGPEERRYLPLLIACRLSCSATLGAYSYAQNPGNEYLLLHATPAWNALELIWGTDPERRSSVLETVQEVFDLACSSCETDKKTRVIGCTDLNFPDPSVPDPLAGARSRKRKEME</sequence>
<evidence type="ECO:0000256" key="2">
    <source>
        <dbReference type="ARBA" id="ARBA00006219"/>
    </source>
</evidence>
<protein>
    <recommendedName>
        <fullName evidence="9">Hydroxylysine kinase</fullName>
        <ecNumber evidence="8">2.7.1.81</ecNumber>
    </recommendedName>
</protein>
<evidence type="ECO:0000259" key="11">
    <source>
        <dbReference type="Pfam" id="PF01636"/>
    </source>
</evidence>
<gene>
    <name evidence="12" type="ORF">PSNMU_V1.4_AUG-EV-PASAV3_0021700</name>
</gene>
<dbReference type="Gene3D" id="3.90.1200.10">
    <property type="match status" value="1"/>
</dbReference>
<evidence type="ECO:0000256" key="6">
    <source>
        <dbReference type="ARBA" id="ARBA00036820"/>
    </source>
</evidence>
<proteinExistence type="inferred from homology"/>
<dbReference type="PANTHER" id="PTHR21064:SF1">
    <property type="entry name" value="HYDROXYLYSINE KINASE"/>
    <property type="match status" value="1"/>
</dbReference>
<dbReference type="Pfam" id="PF01636">
    <property type="entry name" value="APH"/>
    <property type="match status" value="1"/>
</dbReference>
<dbReference type="EMBL" id="CAACVS010000060">
    <property type="protein sequence ID" value="VEU35522.1"/>
    <property type="molecule type" value="Genomic_DNA"/>
</dbReference>
<dbReference type="InterPro" id="IPR002575">
    <property type="entry name" value="Aminoglycoside_PTrfase"/>
</dbReference>
<keyword evidence="3" id="KW-0963">Cytoplasm</keyword>
<evidence type="ECO:0000256" key="4">
    <source>
        <dbReference type="ARBA" id="ARBA00022679"/>
    </source>
</evidence>
<dbReference type="InterPro" id="IPR011009">
    <property type="entry name" value="Kinase-like_dom_sf"/>
</dbReference>
<comment type="catalytic activity">
    <reaction evidence="6">
        <text>(5R)-5-hydroxy-L-lysine + GTP = (5R)-5-phosphooxy-L-lysine + GDP + H(+)</text>
        <dbReference type="Rhea" id="RHEA:19049"/>
        <dbReference type="ChEBI" id="CHEBI:15378"/>
        <dbReference type="ChEBI" id="CHEBI:37565"/>
        <dbReference type="ChEBI" id="CHEBI:57882"/>
        <dbReference type="ChEBI" id="CHEBI:58189"/>
        <dbReference type="ChEBI" id="CHEBI:58357"/>
        <dbReference type="EC" id="2.7.1.81"/>
    </reaction>
</comment>
<dbReference type="PANTHER" id="PTHR21064">
    <property type="entry name" value="AMINOGLYCOSIDE PHOSPHOTRANSFERASE DOMAIN-CONTAINING PROTEIN-RELATED"/>
    <property type="match status" value="1"/>
</dbReference>
<organism evidence="12 13">
    <name type="scientific">Pseudo-nitzschia multistriata</name>
    <dbReference type="NCBI Taxonomy" id="183589"/>
    <lineage>
        <taxon>Eukaryota</taxon>
        <taxon>Sar</taxon>
        <taxon>Stramenopiles</taxon>
        <taxon>Ochrophyta</taxon>
        <taxon>Bacillariophyta</taxon>
        <taxon>Bacillariophyceae</taxon>
        <taxon>Bacillariophycidae</taxon>
        <taxon>Bacillariales</taxon>
        <taxon>Bacillariaceae</taxon>
        <taxon>Pseudo-nitzschia</taxon>
    </lineage>
</organism>
<evidence type="ECO:0000256" key="7">
    <source>
        <dbReference type="ARBA" id="ARBA00037368"/>
    </source>
</evidence>
<dbReference type="InterPro" id="IPR050249">
    <property type="entry name" value="Pseudomonas-type_ThrB"/>
</dbReference>
<name>A0A448Z0F2_9STRA</name>
<evidence type="ECO:0000256" key="3">
    <source>
        <dbReference type="ARBA" id="ARBA00022490"/>
    </source>
</evidence>